<reference evidence="3 4" key="1">
    <citation type="submission" date="2016-05" db="EMBL/GenBank/DDBJ databases">
        <title>Pathogenic, phenotypic and molecular characterisation of Xanthomonas nasturtii sp. nov. and Xanthomonas floridensis sp. nov., new species of Xanthomonas associated with watercress production in Florida.</title>
        <authorList>
            <person name="Vicente J.G."/>
            <person name="Rothwell S."/>
            <person name="Holub E.B."/>
            <person name="Studholme D.J."/>
        </authorList>
    </citation>
    <scope>NUCLEOTIDE SEQUENCE [LARGE SCALE GENOMIC DNA]</scope>
    <source>
        <strain evidence="3 4">WHRI 8848</strain>
    </source>
</reference>
<accession>A0A1A9MCH8</accession>
<dbReference type="Proteomes" id="UP001303614">
    <property type="component" value="Unassembled WGS sequence"/>
</dbReference>
<reference evidence="2 5" key="2">
    <citation type="submission" date="2023-12" db="EMBL/GenBank/DDBJ databases">
        <title>Genome sequencing of Xanthomonas floridensis.</title>
        <authorList>
            <person name="Greer S."/>
            <person name="Harrison J."/>
            <person name="Grant M."/>
            <person name="Vicente J."/>
            <person name="Studholme D."/>
        </authorList>
    </citation>
    <scope>NUCLEOTIDE SEQUENCE [LARGE SCALE GENOMIC DNA]</scope>
    <source>
        <strain evidence="2 5">WHRI 8848</strain>
    </source>
</reference>
<dbReference type="OrthoDB" id="9785847at2"/>
<keyword evidence="5" id="KW-1185">Reference proteome</keyword>
<evidence type="ECO:0000313" key="3">
    <source>
        <dbReference type="EMBL" id="OAG67995.1"/>
    </source>
</evidence>
<gene>
    <name evidence="3" type="ORF">A7D17_02155</name>
    <name evidence="2" type="ORF">VB146_01130</name>
</gene>
<dbReference type="Proteomes" id="UP000077659">
    <property type="component" value="Unassembled WGS sequence"/>
</dbReference>
<dbReference type="GO" id="GO:0016787">
    <property type="term" value="F:hydrolase activity"/>
    <property type="evidence" value="ECO:0007669"/>
    <property type="project" value="UniProtKB-KW"/>
</dbReference>
<dbReference type="InterPro" id="IPR051044">
    <property type="entry name" value="MAG_DAG_Lipase"/>
</dbReference>
<keyword evidence="3" id="KW-0378">Hydrolase</keyword>
<protein>
    <submittedName>
        <fullName evidence="2 3">Hydrolase</fullName>
    </submittedName>
</protein>
<dbReference type="STRING" id="1843580.A7D17_02155"/>
<sequence>MSSSIARLRARLLRGLLASASRVAPGPTGRYLARRFVTPAPSGRRQAADIAATLDDVQHQTLHIDGFDIAVYQWGDPTRQPYVLLSHGWASYGLRFAAWVPQLRALGYAVLAFDQAAHGLSSGKISNLPHFVKILAQVGSRFGRPAVLIGHSLGTAAAVFADAPAWRPQRYVLIAPLVEPAGSARRQFQAAGIAPATFVPFENWLIQLTGTCFADFDASPHLPRFDRPALVIHDRRDRETPWEEGARFAALWPGAQLFTTEGLGHNRMLDHASVIARALEFIGPAAA</sequence>
<dbReference type="AlphaFoldDB" id="A0A1A9MCH8"/>
<dbReference type="InterPro" id="IPR000073">
    <property type="entry name" value="AB_hydrolase_1"/>
</dbReference>
<dbReference type="Gene3D" id="3.40.50.1820">
    <property type="entry name" value="alpha/beta hydrolase"/>
    <property type="match status" value="2"/>
</dbReference>
<dbReference type="PANTHER" id="PTHR11614">
    <property type="entry name" value="PHOSPHOLIPASE-RELATED"/>
    <property type="match status" value="1"/>
</dbReference>
<evidence type="ECO:0000313" key="5">
    <source>
        <dbReference type="Proteomes" id="UP001303614"/>
    </source>
</evidence>
<organism evidence="3 4">
    <name type="scientific">Xanthomonas floridensis</name>
    <dbReference type="NCBI Taxonomy" id="1843580"/>
    <lineage>
        <taxon>Bacteria</taxon>
        <taxon>Pseudomonadati</taxon>
        <taxon>Pseudomonadota</taxon>
        <taxon>Gammaproteobacteria</taxon>
        <taxon>Lysobacterales</taxon>
        <taxon>Lysobacteraceae</taxon>
        <taxon>Xanthomonas</taxon>
    </lineage>
</organism>
<evidence type="ECO:0000313" key="4">
    <source>
        <dbReference type="Proteomes" id="UP000077659"/>
    </source>
</evidence>
<dbReference type="Pfam" id="PF12697">
    <property type="entry name" value="Abhydrolase_6"/>
    <property type="match status" value="1"/>
</dbReference>
<name>A0A1A9MCH8_9XANT</name>
<dbReference type="EMBL" id="JAYFSO010000001">
    <property type="protein sequence ID" value="MEA5122488.1"/>
    <property type="molecule type" value="Genomic_DNA"/>
</dbReference>
<evidence type="ECO:0000313" key="2">
    <source>
        <dbReference type="EMBL" id="MEA5122488.1"/>
    </source>
</evidence>
<dbReference type="RefSeq" id="WP_064508614.1">
    <property type="nucleotide sequence ID" value="NZ_JAYFSN010000004.1"/>
</dbReference>
<dbReference type="EMBL" id="LXNG01000012">
    <property type="protein sequence ID" value="OAG67995.1"/>
    <property type="molecule type" value="Genomic_DNA"/>
</dbReference>
<evidence type="ECO:0000259" key="1">
    <source>
        <dbReference type="Pfam" id="PF12697"/>
    </source>
</evidence>
<feature type="domain" description="AB hydrolase-1" evidence="1">
    <location>
        <begin position="83"/>
        <end position="277"/>
    </location>
</feature>
<dbReference type="InterPro" id="IPR029058">
    <property type="entry name" value="AB_hydrolase_fold"/>
</dbReference>
<dbReference type="SUPFAM" id="SSF53474">
    <property type="entry name" value="alpha/beta-Hydrolases"/>
    <property type="match status" value="1"/>
</dbReference>
<comment type="caution">
    <text evidence="3">The sequence shown here is derived from an EMBL/GenBank/DDBJ whole genome shotgun (WGS) entry which is preliminary data.</text>
</comment>
<proteinExistence type="predicted"/>